<dbReference type="Proteomes" id="UP000289340">
    <property type="component" value="Chromosome 4"/>
</dbReference>
<dbReference type="PANTHER" id="PTHR34396">
    <property type="entry name" value="OS03G0264950 PROTEIN-RELATED"/>
    <property type="match status" value="1"/>
</dbReference>
<feature type="region of interest" description="Disordered" evidence="3">
    <location>
        <begin position="389"/>
        <end position="419"/>
    </location>
</feature>
<keyword evidence="6" id="KW-1185">Reference proteome</keyword>
<dbReference type="EMBL" id="QZWG01000004">
    <property type="protein sequence ID" value="RZC16066.1"/>
    <property type="molecule type" value="Genomic_DNA"/>
</dbReference>
<dbReference type="AlphaFoldDB" id="A0A445KZB7"/>
<reference evidence="5 6" key="1">
    <citation type="submission" date="2018-09" db="EMBL/GenBank/DDBJ databases">
        <title>A high-quality reference genome of wild soybean provides a powerful tool to mine soybean genomes.</title>
        <authorList>
            <person name="Xie M."/>
            <person name="Chung C.Y.L."/>
            <person name="Li M.-W."/>
            <person name="Wong F.-L."/>
            <person name="Chan T.-F."/>
            <person name="Lam H.-M."/>
        </authorList>
    </citation>
    <scope>NUCLEOTIDE SEQUENCE [LARGE SCALE GENOMIC DNA]</scope>
    <source>
        <strain evidence="6">cv. W05</strain>
        <tissue evidence="5">Hypocotyl of etiolated seedlings</tissue>
    </source>
</reference>
<evidence type="ECO:0000256" key="1">
    <source>
        <dbReference type="ARBA" id="ARBA00004191"/>
    </source>
</evidence>
<organism evidence="5 6">
    <name type="scientific">Glycine soja</name>
    <name type="common">Wild soybean</name>
    <dbReference type="NCBI Taxonomy" id="3848"/>
    <lineage>
        <taxon>Eukaryota</taxon>
        <taxon>Viridiplantae</taxon>
        <taxon>Streptophyta</taxon>
        <taxon>Embryophyta</taxon>
        <taxon>Tracheophyta</taxon>
        <taxon>Spermatophyta</taxon>
        <taxon>Magnoliopsida</taxon>
        <taxon>eudicotyledons</taxon>
        <taxon>Gunneridae</taxon>
        <taxon>Pentapetalae</taxon>
        <taxon>rosids</taxon>
        <taxon>fabids</taxon>
        <taxon>Fabales</taxon>
        <taxon>Fabaceae</taxon>
        <taxon>Papilionoideae</taxon>
        <taxon>50 kb inversion clade</taxon>
        <taxon>NPAAA clade</taxon>
        <taxon>indigoferoid/millettioid clade</taxon>
        <taxon>Phaseoleae</taxon>
        <taxon>Glycine</taxon>
        <taxon>Glycine subgen. Soja</taxon>
    </lineage>
</organism>
<dbReference type="Gene3D" id="2.160.20.10">
    <property type="entry name" value="Single-stranded right-handed beta-helix, Pectin lyase-like"/>
    <property type="match status" value="1"/>
</dbReference>
<dbReference type="InterPro" id="IPR053031">
    <property type="entry name" value="Cuticle_assoc_protein"/>
</dbReference>
<accession>A0A445KZB7</accession>
<comment type="subcellular location">
    <subcellularLocation>
        <location evidence="1">Secreted</location>
        <location evidence="1">Cell wall</location>
    </subcellularLocation>
</comment>
<evidence type="ECO:0000259" key="4">
    <source>
        <dbReference type="Pfam" id="PF14372"/>
    </source>
</evidence>
<dbReference type="GO" id="GO:1990837">
    <property type="term" value="F:sequence-specific double-stranded DNA binding"/>
    <property type="evidence" value="ECO:0007669"/>
    <property type="project" value="TreeGrafter"/>
</dbReference>
<comment type="caution">
    <text evidence="5">The sequence shown here is derived from an EMBL/GenBank/DDBJ whole genome shotgun (WGS) entry which is preliminary data.</text>
</comment>
<feature type="domain" description="hAT-like transposase RNase-H fold" evidence="4">
    <location>
        <begin position="295"/>
        <end position="385"/>
    </location>
</feature>
<sequence length="419" mass="47364">MASSVLGFLISFSVKGFSIGADLKGGLAFFVILKSFSALAFENITFENFAPEVMHWLFCEISLFSRTHCTFGNSTTLLEHCHVHCKSTGFITAQSRKSSQEIIGYVFLRFEPMLTMSEILGVVMEFDNVDAMEDHDEIDILASSIVGERLPPRFIGRKNQSTAWDHFDKLPDPNPLSQAKSHCGALIKYSSGTTSMCTHLDKCKKNSDVMSKRQKSDSSSTTITPSSSFMIDQEACRIALVKLFVALELSFHMVEHDTFRELFSIVAPFLVVISRTTLARDGLSLWSNEKAFGIGMKIREMSTSRGVNMSVRMMVVRMKEKYDKYWGNPNRTNMLLMISLVLHPSYKLKFTNWLIAESFDGKGGELTCKLRDKVESSLRSLFEEYSNGGDEFEVSSQEARAQPSERVENDPYDYSQYFQ</sequence>
<evidence type="ECO:0000313" key="5">
    <source>
        <dbReference type="EMBL" id="RZC16066.1"/>
    </source>
</evidence>
<proteinExistence type="predicted"/>
<protein>
    <submittedName>
        <fullName evidence="5">Pectinesterase 31</fullName>
    </submittedName>
</protein>
<evidence type="ECO:0000256" key="3">
    <source>
        <dbReference type="SAM" id="MobiDB-lite"/>
    </source>
</evidence>
<dbReference type="InterPro" id="IPR012334">
    <property type="entry name" value="Pectin_lyas_fold"/>
</dbReference>
<dbReference type="InterPro" id="IPR025525">
    <property type="entry name" value="hAT-like_transposase_RNase-H"/>
</dbReference>
<dbReference type="Pfam" id="PF14372">
    <property type="entry name" value="hAT-like_RNase-H"/>
    <property type="match status" value="1"/>
</dbReference>
<dbReference type="PANTHER" id="PTHR34396:SF27">
    <property type="entry name" value="OS08G0208700 PROTEIN"/>
    <property type="match status" value="1"/>
</dbReference>
<gene>
    <name evidence="5" type="ORF">D0Y65_009381</name>
</gene>
<evidence type="ECO:0000313" key="6">
    <source>
        <dbReference type="Proteomes" id="UP000289340"/>
    </source>
</evidence>
<dbReference type="GO" id="GO:0006357">
    <property type="term" value="P:regulation of transcription by RNA polymerase II"/>
    <property type="evidence" value="ECO:0007669"/>
    <property type="project" value="TreeGrafter"/>
</dbReference>
<keyword evidence="2" id="KW-0134">Cell wall</keyword>
<evidence type="ECO:0000256" key="2">
    <source>
        <dbReference type="ARBA" id="ARBA00022512"/>
    </source>
</evidence>
<dbReference type="GO" id="GO:0005634">
    <property type="term" value="C:nucleus"/>
    <property type="evidence" value="ECO:0007669"/>
    <property type="project" value="TreeGrafter"/>
</dbReference>
<name>A0A445KZB7_GLYSO</name>
<dbReference type="SMART" id="SM00614">
    <property type="entry name" value="ZnF_BED"/>
    <property type="match status" value="1"/>
</dbReference>
<keyword evidence="2" id="KW-0964">Secreted</keyword>